<dbReference type="EMBL" id="ASRX01000030">
    <property type="protein sequence ID" value="EYF04724.1"/>
    <property type="molecule type" value="Genomic_DNA"/>
</dbReference>
<feature type="region of interest" description="Disordered" evidence="1">
    <location>
        <begin position="17"/>
        <end position="43"/>
    </location>
</feature>
<keyword evidence="5" id="KW-1185">Reference proteome</keyword>
<protein>
    <submittedName>
        <fullName evidence="4">Alpha-1,2-mannosidase</fullName>
    </submittedName>
</protein>
<dbReference type="PANTHER" id="PTHR12143">
    <property type="entry name" value="PEPTIDE N-GLYCANASE PNGASE -RELATED"/>
    <property type="match status" value="1"/>
</dbReference>
<feature type="compositionally biased region" description="Pro residues" evidence="1">
    <location>
        <begin position="21"/>
        <end position="31"/>
    </location>
</feature>
<dbReference type="Pfam" id="PF07971">
    <property type="entry name" value="Glyco_hydro_92"/>
    <property type="match status" value="1"/>
</dbReference>
<dbReference type="InterPro" id="IPR012939">
    <property type="entry name" value="Glyco_hydro_92"/>
</dbReference>
<dbReference type="RefSeq" id="WP_044243605.1">
    <property type="nucleotide sequence ID" value="NZ_ASRX01000030.1"/>
</dbReference>
<dbReference type="PANTHER" id="PTHR12143:SF39">
    <property type="entry name" value="SECRETED PROTEIN"/>
    <property type="match status" value="1"/>
</dbReference>
<gene>
    <name evidence="4" type="ORF">CAP_4200</name>
</gene>
<dbReference type="Gene3D" id="1.20.1050.60">
    <property type="entry name" value="alpha-1,2-mannosidase"/>
    <property type="match status" value="1"/>
</dbReference>
<dbReference type="eggNOG" id="COG3537">
    <property type="taxonomic scope" value="Bacteria"/>
</dbReference>
<name>A0A017T675_9BACT</name>
<dbReference type="Proteomes" id="UP000019678">
    <property type="component" value="Unassembled WGS sequence"/>
</dbReference>
<evidence type="ECO:0000259" key="2">
    <source>
        <dbReference type="Pfam" id="PF07971"/>
    </source>
</evidence>
<dbReference type="OrthoDB" id="9804511at2"/>
<feature type="domain" description="Glycosyl hydrolase family 92" evidence="2">
    <location>
        <begin position="312"/>
        <end position="766"/>
    </location>
</feature>
<dbReference type="GO" id="GO:0030246">
    <property type="term" value="F:carbohydrate binding"/>
    <property type="evidence" value="ECO:0007669"/>
    <property type="project" value="InterPro"/>
</dbReference>
<organism evidence="4 5">
    <name type="scientific">Chondromyces apiculatus DSM 436</name>
    <dbReference type="NCBI Taxonomy" id="1192034"/>
    <lineage>
        <taxon>Bacteria</taxon>
        <taxon>Pseudomonadati</taxon>
        <taxon>Myxococcota</taxon>
        <taxon>Polyangia</taxon>
        <taxon>Polyangiales</taxon>
        <taxon>Polyangiaceae</taxon>
        <taxon>Chondromyces</taxon>
    </lineage>
</organism>
<dbReference type="InterPro" id="IPR014718">
    <property type="entry name" value="GH-type_carb-bd"/>
</dbReference>
<dbReference type="GO" id="GO:0005829">
    <property type="term" value="C:cytosol"/>
    <property type="evidence" value="ECO:0007669"/>
    <property type="project" value="TreeGrafter"/>
</dbReference>
<evidence type="ECO:0000259" key="3">
    <source>
        <dbReference type="Pfam" id="PF17678"/>
    </source>
</evidence>
<dbReference type="Gene3D" id="3.30.2080.10">
    <property type="entry name" value="GH92 mannosidase domain"/>
    <property type="match status" value="1"/>
</dbReference>
<dbReference type="GO" id="GO:0006516">
    <property type="term" value="P:glycoprotein catabolic process"/>
    <property type="evidence" value="ECO:0007669"/>
    <property type="project" value="TreeGrafter"/>
</dbReference>
<comment type="caution">
    <text evidence="4">The sequence shown here is derived from an EMBL/GenBank/DDBJ whole genome shotgun (WGS) entry which is preliminary data.</text>
</comment>
<dbReference type="InterPro" id="IPR005887">
    <property type="entry name" value="GH92_a_mannosidase_put"/>
</dbReference>
<dbReference type="PROSITE" id="PS51257">
    <property type="entry name" value="PROKAR_LIPOPROTEIN"/>
    <property type="match status" value="1"/>
</dbReference>
<dbReference type="GO" id="GO:0000224">
    <property type="term" value="F:peptide-N4-(N-acetyl-beta-glucosaminyl)asparagine amidase activity"/>
    <property type="evidence" value="ECO:0007669"/>
    <property type="project" value="TreeGrafter"/>
</dbReference>
<sequence length="773" mass="82657">MRPASLVTLALAMAACSGSEPTPPAEEPGPEPSDACYAPPTGDDTARVEATAPLIRYVDPFIGTGGVGFGVGSAFPGPQRPFGMVRPGPDTTGSKSAISFAHCSGYAYDDPYIYGFSQTRMHGTGIVDYGSVGLMPTLGMTPEKTTEEGRRIAFDKAEEHASPGSYEVTLEDGIRVEITASERVAFYRTTFPQESGTGGASEATILLDIGHALPNVEVVAGQVDVDPVTHQITGSATISGGYSSRFGGMPVYFAARFSRPFARHGVFQGGTLAEDELSRTGGDVGAWVGFDTTTDAEVGVALAISFVDVAHAQMNLDAEAPGVDFDAARAATEAAWEEALSRVQLVARSERDVEIAYTALYHTLLMPTLATDVDGSYRGLDAQVHTADGFAYYTDFSLWDTYRTLHPWLSLVYPEVQRDMLRSMTAMAVESGAPPQWPLGIGETGGMVGDSAAIVFADSWARGVRDVDFEAAYAVLKASATTDLPKGGRDHVAEYMEKGYIGIESGGSSGSSTLEYALDDFALAMLAEVLGETADAEAFRARSGNWRHLWDAESQFLVGRHADGSFASGDDPEMWQDYWAEGTTWHYTWFVPHDAEGLADVMGGRDALLARLDDYFAMSTCQIAGKLLPKPYYWHSNEPVLFVPWLYGELDDAARASTWARWALASEYGDGPDGLPGNDDGGTMSAWWLFTASGIFPRMATSEYLIGAPVLPEVTLKLPGGDFTITTKGPAHGVPVAATLNGARLPRPRFAHEQIAAGGALEIELSGEARAWE</sequence>
<dbReference type="InterPro" id="IPR008928">
    <property type="entry name" value="6-hairpin_glycosidase_sf"/>
</dbReference>
<dbReference type="SUPFAM" id="SSF48208">
    <property type="entry name" value="Six-hairpin glycosidases"/>
    <property type="match status" value="1"/>
</dbReference>
<dbReference type="GO" id="GO:0005975">
    <property type="term" value="P:carbohydrate metabolic process"/>
    <property type="evidence" value="ECO:0007669"/>
    <property type="project" value="InterPro"/>
</dbReference>
<dbReference type="Gene3D" id="2.70.98.10">
    <property type="match status" value="1"/>
</dbReference>
<accession>A0A017T675</accession>
<dbReference type="InterPro" id="IPR041371">
    <property type="entry name" value="GH92_N"/>
</dbReference>
<reference evidence="4 5" key="1">
    <citation type="submission" date="2013-05" db="EMBL/GenBank/DDBJ databases">
        <title>Genome assembly of Chondromyces apiculatus DSM 436.</title>
        <authorList>
            <person name="Sharma G."/>
            <person name="Khatri I."/>
            <person name="Kaur C."/>
            <person name="Mayilraj S."/>
            <person name="Subramanian S."/>
        </authorList>
    </citation>
    <scope>NUCLEOTIDE SEQUENCE [LARGE SCALE GENOMIC DNA]</scope>
    <source>
        <strain evidence="4 5">DSM 436</strain>
    </source>
</reference>
<dbReference type="InterPro" id="IPR050883">
    <property type="entry name" value="PNGase"/>
</dbReference>
<evidence type="ECO:0000313" key="4">
    <source>
        <dbReference type="EMBL" id="EYF04724.1"/>
    </source>
</evidence>
<dbReference type="AlphaFoldDB" id="A0A017T675"/>
<evidence type="ECO:0000256" key="1">
    <source>
        <dbReference type="SAM" id="MobiDB-lite"/>
    </source>
</evidence>
<proteinExistence type="predicted"/>
<dbReference type="STRING" id="1192034.CAP_4200"/>
<evidence type="ECO:0000313" key="5">
    <source>
        <dbReference type="Proteomes" id="UP000019678"/>
    </source>
</evidence>
<dbReference type="Gene3D" id="1.20.1610.10">
    <property type="entry name" value="alpha-1,2-mannosidases domains"/>
    <property type="match status" value="1"/>
</dbReference>
<dbReference type="Pfam" id="PF17678">
    <property type="entry name" value="Glyco_hydro_92N"/>
    <property type="match status" value="1"/>
</dbReference>
<feature type="domain" description="Glycosyl hydrolase family 92 N-terminal" evidence="3">
    <location>
        <begin position="57"/>
        <end position="305"/>
    </location>
</feature>
<dbReference type="NCBIfam" id="TIGR01180">
    <property type="entry name" value="aman2_put"/>
    <property type="match status" value="1"/>
</dbReference>